<name>A0A8S1GRC8_9PELO</name>
<keyword evidence="2" id="KW-1185">Reference proteome</keyword>
<dbReference type="AlphaFoldDB" id="A0A8S1GRC8"/>
<protein>
    <submittedName>
        <fullName evidence="1">Uncharacterized protein</fullName>
    </submittedName>
</protein>
<gene>
    <name evidence="1" type="ORF">CAUJ_LOCUS1875</name>
</gene>
<evidence type="ECO:0000313" key="2">
    <source>
        <dbReference type="Proteomes" id="UP000835052"/>
    </source>
</evidence>
<evidence type="ECO:0000313" key="1">
    <source>
        <dbReference type="EMBL" id="CAD6185956.1"/>
    </source>
</evidence>
<comment type="caution">
    <text evidence="1">The sequence shown here is derived from an EMBL/GenBank/DDBJ whole genome shotgun (WGS) entry which is preliminary data.</text>
</comment>
<dbReference type="OrthoDB" id="5839236at2759"/>
<dbReference type="EMBL" id="CAJGYM010000003">
    <property type="protein sequence ID" value="CAD6185956.1"/>
    <property type="molecule type" value="Genomic_DNA"/>
</dbReference>
<sequence>MVPPETKKRKLHNVLAEALANPPASSKAQIAELVSQTLSSDDKSAKTLVEQLKRLQRPADVFEAVLECCSSKGNQAFLCDPIAELLRTYFPVLGSVSALDCYEKIVKGLQGSLENKFCRNEGLWKKELLVEMRCVAHCFFKFLLISEAYLSDSDTSSLWNSFVTAPMRRDPVIALLTLLITDDLAEKDKGIRAVLKNSNYSIDKGLEKMISTITENHLERLSHALDITIFNRLVQVLLKVNLGSDKNEMLTKRLLSWGITNKVSLLTANLSNVVELLDEEDDYLSPAIIDLVGVISEGSEEDQNFAPLLKKVLKKVAQRVLKNSKLMNALVVLTSSLRMALLCYNESSIFNTFMEIIEHLSSDSTAFEKFLATVRKSQMEGERLNCSTPISVLDFRIKNGLCANLNTFVSFYTFDSSLDDYVMEKNLLEEIEAFDPLKNSTVITSYRGEFENSSRIGSPLFFSNAASFVLEASKQNSISENHTIPLEVLRQVKSEEKLRQIAQSSLKNLHKFVKKILDGKVSIEPGSEDIVIRRAVEFHLMVLRSDQKSDSWDSRLQNILTVERLSYIAEKSPESLDFIFRDASFENYFVSLFENLAADPTLELGHLIANRAIFCVPKTQHIVELVQNLKGKDRAEIDFLACVVEAYADSDFEPFAVEICLGKLAADRWLEMRVTSSQSFDVLVKVLHLLDVSLRKAKKSTTRQFTAVFCSLYSKTLTSVQHYVRLNEANMETEKKKQKLIHDVARVADQMKASESFFSQISGTIISENIVNATQTLLAMTNPAMLATNMPPIERTRYKRLLPIIQKAQKRIY</sequence>
<accession>A0A8S1GRC8</accession>
<organism evidence="1 2">
    <name type="scientific">Caenorhabditis auriculariae</name>
    <dbReference type="NCBI Taxonomy" id="2777116"/>
    <lineage>
        <taxon>Eukaryota</taxon>
        <taxon>Metazoa</taxon>
        <taxon>Ecdysozoa</taxon>
        <taxon>Nematoda</taxon>
        <taxon>Chromadorea</taxon>
        <taxon>Rhabditida</taxon>
        <taxon>Rhabditina</taxon>
        <taxon>Rhabditomorpha</taxon>
        <taxon>Rhabditoidea</taxon>
        <taxon>Rhabditidae</taxon>
        <taxon>Peloderinae</taxon>
        <taxon>Caenorhabditis</taxon>
    </lineage>
</organism>
<dbReference type="Proteomes" id="UP000835052">
    <property type="component" value="Unassembled WGS sequence"/>
</dbReference>
<proteinExistence type="predicted"/>
<reference evidence="1" key="1">
    <citation type="submission" date="2020-10" db="EMBL/GenBank/DDBJ databases">
        <authorList>
            <person name="Kikuchi T."/>
        </authorList>
    </citation>
    <scope>NUCLEOTIDE SEQUENCE</scope>
    <source>
        <strain evidence="1">NKZ352</strain>
    </source>
</reference>